<feature type="compositionally biased region" description="Polar residues" evidence="1">
    <location>
        <begin position="197"/>
        <end position="213"/>
    </location>
</feature>
<feature type="region of interest" description="Disordered" evidence="1">
    <location>
        <begin position="1"/>
        <end position="33"/>
    </location>
</feature>
<evidence type="ECO:0000313" key="2">
    <source>
        <dbReference type="EMBL" id="KAK0488230.1"/>
    </source>
</evidence>
<feature type="region of interest" description="Disordered" evidence="1">
    <location>
        <begin position="327"/>
        <end position="351"/>
    </location>
</feature>
<feature type="region of interest" description="Disordered" evidence="1">
    <location>
        <begin position="681"/>
        <end position="709"/>
    </location>
</feature>
<feature type="compositionally biased region" description="Pro residues" evidence="1">
    <location>
        <begin position="283"/>
        <end position="302"/>
    </location>
</feature>
<evidence type="ECO:0000256" key="1">
    <source>
        <dbReference type="SAM" id="MobiDB-lite"/>
    </source>
</evidence>
<feature type="compositionally biased region" description="Acidic residues" evidence="1">
    <location>
        <begin position="372"/>
        <end position="382"/>
    </location>
</feature>
<feature type="compositionally biased region" description="Low complexity" evidence="1">
    <location>
        <begin position="11"/>
        <end position="26"/>
    </location>
</feature>
<feature type="region of interest" description="Disordered" evidence="1">
    <location>
        <begin position="369"/>
        <end position="404"/>
    </location>
</feature>
<feature type="compositionally biased region" description="Basic residues" evidence="1">
    <location>
        <begin position="435"/>
        <end position="445"/>
    </location>
</feature>
<dbReference type="EMBL" id="JAUEPU010000040">
    <property type="protein sequence ID" value="KAK0488230.1"/>
    <property type="molecule type" value="Genomic_DNA"/>
</dbReference>
<comment type="caution">
    <text evidence="2">The sequence shown here is derived from an EMBL/GenBank/DDBJ whole genome shotgun (WGS) entry which is preliminary data.</text>
</comment>
<feature type="compositionally biased region" description="Low complexity" evidence="1">
    <location>
        <begin position="170"/>
        <end position="187"/>
    </location>
</feature>
<dbReference type="Proteomes" id="UP001175228">
    <property type="component" value="Unassembled WGS sequence"/>
</dbReference>
<keyword evidence="3" id="KW-1185">Reference proteome</keyword>
<reference evidence="2" key="1">
    <citation type="submission" date="2023-06" db="EMBL/GenBank/DDBJ databases">
        <authorList>
            <consortium name="Lawrence Berkeley National Laboratory"/>
            <person name="Ahrendt S."/>
            <person name="Sahu N."/>
            <person name="Indic B."/>
            <person name="Wong-Bajracharya J."/>
            <person name="Merenyi Z."/>
            <person name="Ke H.-M."/>
            <person name="Monk M."/>
            <person name="Kocsube S."/>
            <person name="Drula E."/>
            <person name="Lipzen A."/>
            <person name="Balint B."/>
            <person name="Henrissat B."/>
            <person name="Andreopoulos B."/>
            <person name="Martin F.M."/>
            <person name="Harder C.B."/>
            <person name="Rigling D."/>
            <person name="Ford K.L."/>
            <person name="Foster G.D."/>
            <person name="Pangilinan J."/>
            <person name="Papanicolaou A."/>
            <person name="Barry K."/>
            <person name="LaButti K."/>
            <person name="Viragh M."/>
            <person name="Koriabine M."/>
            <person name="Yan M."/>
            <person name="Riley R."/>
            <person name="Champramary S."/>
            <person name="Plett K.L."/>
            <person name="Tsai I.J."/>
            <person name="Slot J."/>
            <person name="Sipos G."/>
            <person name="Plett J."/>
            <person name="Nagy L.G."/>
            <person name="Grigoriev I.V."/>
        </authorList>
    </citation>
    <scope>NUCLEOTIDE SEQUENCE</scope>
    <source>
        <strain evidence="2">HWK02</strain>
    </source>
</reference>
<evidence type="ECO:0008006" key="4">
    <source>
        <dbReference type="Google" id="ProtNLM"/>
    </source>
</evidence>
<accession>A0AA39PPP4</accession>
<feature type="compositionally biased region" description="Polar residues" evidence="1">
    <location>
        <begin position="1"/>
        <end position="10"/>
    </location>
</feature>
<gene>
    <name evidence="2" type="ORF">EDD18DRAFT_1359661</name>
</gene>
<feature type="region of interest" description="Disordered" evidence="1">
    <location>
        <begin position="156"/>
        <end position="311"/>
    </location>
</feature>
<feature type="compositionally biased region" description="Basic residues" evidence="1">
    <location>
        <begin position="466"/>
        <end position="476"/>
    </location>
</feature>
<protein>
    <recommendedName>
        <fullName evidence="4">Zn(2)-C6 fungal-type domain-containing protein</fullName>
    </recommendedName>
</protein>
<proteinExistence type="predicted"/>
<sequence length="709" mass="75865">MAQSEQSADPSQAIDTTASTDASGSTEPQQPTAFQRSIARGKFYAGLESLSQLQEAPPQPHWTSARVDQWVREAKKLWSHCGAQVAIAPIAAKEFRGVEFEFLQLLVDFPDERIDGATAEYNELVARARQYKIRVFPLPMSETPVVETTPIPLATSQNTAAPPLSVAGSAAPIPTKTAPTTTTTATPSAGLIPKPMTTLSQVPSTSRSTSAYSTVPPKDPANASSTEPQRPKLTLLSPRLPATTQDSIFSLDPTSPLHPASTKVGALPPSSTPGVRRLQGPASIPPPAPPARPISPPSPSAPTPLTALDLGPLQAGSVTSSFRIRTPLFFPGTDDEDEPPTPRANDKGKDKEIILGTDEDEVDFQGQFDSFETMDVDDDDDGSPPPTNIAWRFRSPIPASPSPITVSEVRSRLSIHQADPNSALFKLLGAPPVAKPKKGSQRKPKFNNPPPASNDSAAEGTVKASRSSKKTTKASKGKAVGEVSKGEVVATKAIRPRGPSRLRAPPATIGIQIGGFGEEVPADYKAVKNGLKSIGVLVVSKDFGDFVEVDKALWNKKVAPFVGEQYVKQCDQCYRKKTQCRKFLTNSIICIRCHYAKLPCLVNGTKALNPLAHYCPKEYKSINAFESAMTTLSQHVDALEDVVINFMAGVDALSHLQGVRAQIGQLREGLSIDTQVEDVVDEENDEGFGADEVSEGEPGPSKKRKRSGK</sequence>
<dbReference type="AlphaFoldDB" id="A0AA39PPP4"/>
<evidence type="ECO:0000313" key="3">
    <source>
        <dbReference type="Proteomes" id="UP001175228"/>
    </source>
</evidence>
<feature type="region of interest" description="Disordered" evidence="1">
    <location>
        <begin position="431"/>
        <end position="482"/>
    </location>
</feature>
<feature type="compositionally biased region" description="Acidic residues" evidence="1">
    <location>
        <begin position="681"/>
        <end position="695"/>
    </location>
</feature>
<name>A0AA39PPP4_9AGAR</name>
<organism evidence="2 3">
    <name type="scientific">Armillaria luteobubalina</name>
    <dbReference type="NCBI Taxonomy" id="153913"/>
    <lineage>
        <taxon>Eukaryota</taxon>
        <taxon>Fungi</taxon>
        <taxon>Dikarya</taxon>
        <taxon>Basidiomycota</taxon>
        <taxon>Agaricomycotina</taxon>
        <taxon>Agaricomycetes</taxon>
        <taxon>Agaricomycetidae</taxon>
        <taxon>Agaricales</taxon>
        <taxon>Marasmiineae</taxon>
        <taxon>Physalacriaceae</taxon>
        <taxon>Armillaria</taxon>
    </lineage>
</organism>